<dbReference type="GeneTree" id="ENSGT00910000146929"/>
<dbReference type="Ensembl" id="ENSGGOT00000046719.1">
    <property type="protein sequence ID" value="ENSGGOP00000043628.1"/>
    <property type="gene ID" value="ENSGGOG00000040814.1"/>
</dbReference>
<dbReference type="AlphaFoldDB" id="A0A2I2Z8R7"/>
<evidence type="ECO:0000313" key="3">
    <source>
        <dbReference type="Proteomes" id="UP000001519"/>
    </source>
</evidence>
<accession>A0A2I2Z8R7</accession>
<sequence length="88" mass="9304">MRVLAPSLMLSLAMKALLVVGAIHSSVFPFLFMLVPLGPLPSDCESSPGLQACAQLFQCLSGACTLGSAMWVSDPPSWCRGLLRAEPL</sequence>
<name>A0A2I2Z8R7_GORGO</name>
<organism evidence="2 3">
    <name type="scientific">Gorilla gorilla gorilla</name>
    <name type="common">Western lowland gorilla</name>
    <dbReference type="NCBI Taxonomy" id="9595"/>
    <lineage>
        <taxon>Eukaryota</taxon>
        <taxon>Metazoa</taxon>
        <taxon>Chordata</taxon>
        <taxon>Craniata</taxon>
        <taxon>Vertebrata</taxon>
        <taxon>Euteleostomi</taxon>
        <taxon>Mammalia</taxon>
        <taxon>Eutheria</taxon>
        <taxon>Euarchontoglires</taxon>
        <taxon>Primates</taxon>
        <taxon>Haplorrhini</taxon>
        <taxon>Catarrhini</taxon>
        <taxon>Hominidae</taxon>
        <taxon>Gorilla</taxon>
    </lineage>
</organism>
<dbReference type="Proteomes" id="UP000001519">
    <property type="component" value="Chromosome 5"/>
</dbReference>
<keyword evidence="1" id="KW-1133">Transmembrane helix</keyword>
<dbReference type="EMBL" id="CABD030038985">
    <property type="status" value="NOT_ANNOTATED_CDS"/>
    <property type="molecule type" value="Genomic_DNA"/>
</dbReference>
<evidence type="ECO:0000313" key="2">
    <source>
        <dbReference type="Ensembl" id="ENSGGOP00000043628.1"/>
    </source>
</evidence>
<proteinExistence type="predicted"/>
<keyword evidence="1" id="KW-0812">Transmembrane</keyword>
<reference evidence="3" key="1">
    <citation type="submission" date="2011-05" db="EMBL/GenBank/DDBJ databases">
        <title>Insights into the evolution of the great apes provided by the gorilla genome.</title>
        <authorList>
            <person name="Scally A."/>
        </authorList>
    </citation>
    <scope>NUCLEOTIDE SEQUENCE [LARGE SCALE GENOMIC DNA]</scope>
</reference>
<keyword evidence="3" id="KW-1185">Reference proteome</keyword>
<reference evidence="2" key="3">
    <citation type="submission" date="2025-08" db="UniProtKB">
        <authorList>
            <consortium name="Ensembl"/>
        </authorList>
    </citation>
    <scope>IDENTIFICATION</scope>
</reference>
<dbReference type="OMA" id="HCFSTKG"/>
<protein>
    <submittedName>
        <fullName evidence="2">Uncharacterized protein</fullName>
    </submittedName>
</protein>
<dbReference type="InParanoid" id="A0A2I2Z8R7"/>
<keyword evidence="1" id="KW-0472">Membrane</keyword>
<reference evidence="2" key="4">
    <citation type="submission" date="2025-09" db="UniProtKB">
        <authorList>
            <consortium name="Ensembl"/>
        </authorList>
    </citation>
    <scope>IDENTIFICATION</scope>
</reference>
<evidence type="ECO:0000256" key="1">
    <source>
        <dbReference type="SAM" id="Phobius"/>
    </source>
</evidence>
<reference evidence="2 3" key="2">
    <citation type="journal article" date="2012" name="Nature">
        <title>Insights into hominid evolution from the gorilla genome sequence.</title>
        <authorList>
            <person name="Scally A."/>
            <person name="Dutheil J.Y."/>
            <person name="Hillier L.W."/>
            <person name="Jordan G.E."/>
            <person name="Goodhead I."/>
            <person name="Herrero J."/>
            <person name="Hobolth A."/>
            <person name="Lappalainen T."/>
            <person name="Mailund T."/>
            <person name="Marques-Bonet T."/>
            <person name="McCarthy S."/>
            <person name="Montgomery S.H."/>
            <person name="Schwalie P.C."/>
            <person name="Tang Y.A."/>
            <person name="Ward M.C."/>
            <person name="Xue Y."/>
            <person name="Yngvadottir B."/>
            <person name="Alkan C."/>
            <person name="Andersen L.N."/>
            <person name="Ayub Q."/>
            <person name="Ball E.V."/>
            <person name="Beal K."/>
            <person name="Bradley B.J."/>
            <person name="Chen Y."/>
            <person name="Clee C.M."/>
            <person name="Fitzgerald S."/>
            <person name="Graves T.A."/>
            <person name="Gu Y."/>
            <person name="Heath P."/>
            <person name="Heger A."/>
            <person name="Karakoc E."/>
            <person name="Kolb-Kokocinski A."/>
            <person name="Laird G.K."/>
            <person name="Lunter G."/>
            <person name="Meader S."/>
            <person name="Mort M."/>
            <person name="Mullikin J.C."/>
            <person name="Munch K."/>
            <person name="O'Connor T.D."/>
            <person name="Phillips A.D."/>
            <person name="Prado-Martinez J."/>
            <person name="Rogers A.S."/>
            <person name="Sajjadian S."/>
            <person name="Schmidt D."/>
            <person name="Shaw K."/>
            <person name="Simpson J.T."/>
            <person name="Stenson P.D."/>
            <person name="Turner D.J."/>
            <person name="Vigilant L."/>
            <person name="Vilella A.J."/>
            <person name="Whitener W."/>
            <person name="Zhu B."/>
            <person name="Cooper D.N."/>
            <person name="de Jong P."/>
            <person name="Dermitzakis E.T."/>
            <person name="Eichler E.E."/>
            <person name="Flicek P."/>
            <person name="Goldman N."/>
            <person name="Mundy N.I."/>
            <person name="Ning Z."/>
            <person name="Odom D.T."/>
            <person name="Ponting C.P."/>
            <person name="Quail M.A."/>
            <person name="Ryder O.A."/>
            <person name="Searle S.M."/>
            <person name="Warren W.C."/>
            <person name="Wilson R.K."/>
            <person name="Schierup M.H."/>
            <person name="Rogers J."/>
            <person name="Tyler-Smith C."/>
            <person name="Durbin R."/>
        </authorList>
    </citation>
    <scope>NUCLEOTIDE SEQUENCE [LARGE SCALE GENOMIC DNA]</scope>
</reference>
<feature type="transmembrane region" description="Helical" evidence="1">
    <location>
        <begin position="12"/>
        <end position="35"/>
    </location>
</feature>